<evidence type="ECO:0000256" key="9">
    <source>
        <dbReference type="ARBA" id="ARBA00023002"/>
    </source>
</evidence>
<evidence type="ECO:0000313" key="17">
    <source>
        <dbReference type="Proteomes" id="UP000054270"/>
    </source>
</evidence>
<dbReference type="EMBL" id="KN817639">
    <property type="protein sequence ID" value="KJA15630.1"/>
    <property type="molecule type" value="Genomic_DNA"/>
</dbReference>
<dbReference type="GO" id="GO:0016705">
    <property type="term" value="F:oxidoreductase activity, acting on paired donors, with incorporation or reduction of molecular oxygen"/>
    <property type="evidence" value="ECO:0007669"/>
    <property type="project" value="InterPro"/>
</dbReference>
<comment type="similarity">
    <text evidence="4 14">Belongs to the cytochrome P450 family.</text>
</comment>
<keyword evidence="9 14" id="KW-0560">Oxidoreductase</keyword>
<feature type="binding site" description="axial binding residue" evidence="13">
    <location>
        <position position="481"/>
    </location>
    <ligand>
        <name>heme</name>
        <dbReference type="ChEBI" id="CHEBI:30413"/>
    </ligand>
    <ligandPart>
        <name>Fe</name>
        <dbReference type="ChEBI" id="CHEBI:18248"/>
    </ligandPart>
</feature>
<evidence type="ECO:0000256" key="14">
    <source>
        <dbReference type="RuleBase" id="RU000461"/>
    </source>
</evidence>
<dbReference type="GO" id="GO:0005506">
    <property type="term" value="F:iron ion binding"/>
    <property type="evidence" value="ECO:0007669"/>
    <property type="project" value="InterPro"/>
</dbReference>
<comment type="cofactor">
    <cofactor evidence="1 13">
        <name>heme</name>
        <dbReference type="ChEBI" id="CHEBI:30413"/>
    </cofactor>
</comment>
<keyword evidence="17" id="KW-1185">Reference proteome</keyword>
<dbReference type="OrthoDB" id="1470350at2759"/>
<evidence type="ECO:0000313" key="16">
    <source>
        <dbReference type="EMBL" id="KJA15630.1"/>
    </source>
</evidence>
<evidence type="ECO:0000256" key="8">
    <source>
        <dbReference type="ARBA" id="ARBA00022989"/>
    </source>
</evidence>
<evidence type="ECO:0000256" key="11">
    <source>
        <dbReference type="ARBA" id="ARBA00023033"/>
    </source>
</evidence>
<accession>A0A0D2P5C0</accession>
<dbReference type="AlphaFoldDB" id="A0A0D2P5C0"/>
<keyword evidence="12 15" id="KW-0472">Membrane</keyword>
<dbReference type="GO" id="GO:0020037">
    <property type="term" value="F:heme binding"/>
    <property type="evidence" value="ECO:0007669"/>
    <property type="project" value="InterPro"/>
</dbReference>
<dbReference type="InterPro" id="IPR050121">
    <property type="entry name" value="Cytochrome_P450_monoxygenase"/>
</dbReference>
<dbReference type="PANTHER" id="PTHR24305">
    <property type="entry name" value="CYTOCHROME P450"/>
    <property type="match status" value="1"/>
</dbReference>
<dbReference type="PANTHER" id="PTHR24305:SF166">
    <property type="entry name" value="CYTOCHROME P450 12A4, MITOCHONDRIAL-RELATED"/>
    <property type="match status" value="1"/>
</dbReference>
<dbReference type="Gene3D" id="1.10.630.10">
    <property type="entry name" value="Cytochrome P450"/>
    <property type="match status" value="1"/>
</dbReference>
<sequence>MYSGSMTLNLNIPLLIGFCCLFLYLVARRLFKARPLAYIQGPTSPSFVFGNNVELQHQDDAGELEYNWIAQYGAACKISGSFGQDILMLADPKALHHIVQISSYRYPKPHDTNQAIRLMMGRGIFWASGDDHKRHKKVMNPAFDISRLRSFLPLFQRSATMLAEKWKEEVRINGPMLDVTTWISRLMLDNIGEAAFEHQFNAVDAGGVGELSEAFTNLFADSLLFPDKGTLFFTSLWRFIPPDVLRYVEYLPARQVRRFRRFLKISKQAARSVINERAASISCDDENRDILSILVRSNSSIDARRKLDEDELLSQMATIMLAGHDSTAMSLSWLLYDLALHPDDQIRVREEIRTIKSQSLTPDCLGVVDFESMTYTNAVIRETLRLHPIAFMLPRIAAEDDVIPLANPITTKTGKIMHEIPIKKGQSIYMAVYTYNRLKNVWGEDADKWNPGRFLGNASDKEYTMGMFANLLTFSGGVRGCLGWRFAILELQTTLVGLLEQFEFSPPPGIEIQGAPAGSMIPVIRGRAREGTQLPLCLSVLTN</sequence>
<dbReference type="PROSITE" id="PS00086">
    <property type="entry name" value="CYTOCHROME_P450"/>
    <property type="match status" value="1"/>
</dbReference>
<gene>
    <name evidence="16" type="ORF">HYPSUDRAFT_194030</name>
</gene>
<dbReference type="PRINTS" id="PR00385">
    <property type="entry name" value="P450"/>
</dbReference>
<dbReference type="InterPro" id="IPR036396">
    <property type="entry name" value="Cyt_P450_sf"/>
</dbReference>
<evidence type="ECO:0000256" key="12">
    <source>
        <dbReference type="ARBA" id="ARBA00023136"/>
    </source>
</evidence>
<evidence type="ECO:0000256" key="3">
    <source>
        <dbReference type="ARBA" id="ARBA00004721"/>
    </source>
</evidence>
<evidence type="ECO:0008006" key="18">
    <source>
        <dbReference type="Google" id="ProtNLM"/>
    </source>
</evidence>
<dbReference type="Proteomes" id="UP000054270">
    <property type="component" value="Unassembled WGS sequence"/>
</dbReference>
<organism evidence="16 17">
    <name type="scientific">Hypholoma sublateritium (strain FD-334 SS-4)</name>
    <dbReference type="NCBI Taxonomy" id="945553"/>
    <lineage>
        <taxon>Eukaryota</taxon>
        <taxon>Fungi</taxon>
        <taxon>Dikarya</taxon>
        <taxon>Basidiomycota</taxon>
        <taxon>Agaricomycotina</taxon>
        <taxon>Agaricomycetes</taxon>
        <taxon>Agaricomycetidae</taxon>
        <taxon>Agaricales</taxon>
        <taxon>Agaricineae</taxon>
        <taxon>Strophariaceae</taxon>
        <taxon>Hypholoma</taxon>
    </lineage>
</organism>
<dbReference type="SUPFAM" id="SSF48264">
    <property type="entry name" value="Cytochrome P450"/>
    <property type="match status" value="1"/>
</dbReference>
<evidence type="ECO:0000256" key="13">
    <source>
        <dbReference type="PIRSR" id="PIRSR602401-1"/>
    </source>
</evidence>
<dbReference type="InterPro" id="IPR017972">
    <property type="entry name" value="Cyt_P450_CS"/>
</dbReference>
<keyword evidence="10 13" id="KW-0408">Iron</keyword>
<keyword evidence="8 15" id="KW-1133">Transmembrane helix</keyword>
<dbReference type="InterPro" id="IPR002401">
    <property type="entry name" value="Cyt_P450_E_grp-I"/>
</dbReference>
<keyword evidence="11 14" id="KW-0503">Monooxygenase</keyword>
<protein>
    <recommendedName>
        <fullName evidence="18">Cytochrome P450</fullName>
    </recommendedName>
</protein>
<keyword evidence="7 13" id="KW-0479">Metal-binding</keyword>
<dbReference type="PRINTS" id="PR00463">
    <property type="entry name" value="EP450I"/>
</dbReference>
<dbReference type="GO" id="GO:0004497">
    <property type="term" value="F:monooxygenase activity"/>
    <property type="evidence" value="ECO:0007669"/>
    <property type="project" value="UniProtKB-KW"/>
</dbReference>
<evidence type="ECO:0000256" key="2">
    <source>
        <dbReference type="ARBA" id="ARBA00004370"/>
    </source>
</evidence>
<evidence type="ECO:0000256" key="10">
    <source>
        <dbReference type="ARBA" id="ARBA00023004"/>
    </source>
</evidence>
<dbReference type="STRING" id="945553.A0A0D2P5C0"/>
<evidence type="ECO:0000256" key="15">
    <source>
        <dbReference type="SAM" id="Phobius"/>
    </source>
</evidence>
<comment type="pathway">
    <text evidence="3">Secondary metabolite biosynthesis; terpenoid biosynthesis.</text>
</comment>
<dbReference type="InterPro" id="IPR001128">
    <property type="entry name" value="Cyt_P450"/>
</dbReference>
<evidence type="ECO:0000256" key="7">
    <source>
        <dbReference type="ARBA" id="ARBA00022723"/>
    </source>
</evidence>
<comment type="subcellular location">
    <subcellularLocation>
        <location evidence="2">Membrane</location>
    </subcellularLocation>
</comment>
<evidence type="ECO:0000256" key="1">
    <source>
        <dbReference type="ARBA" id="ARBA00001971"/>
    </source>
</evidence>
<proteinExistence type="inferred from homology"/>
<evidence type="ECO:0000256" key="4">
    <source>
        <dbReference type="ARBA" id="ARBA00010617"/>
    </source>
</evidence>
<dbReference type="Pfam" id="PF00067">
    <property type="entry name" value="p450"/>
    <property type="match status" value="1"/>
</dbReference>
<keyword evidence="5 13" id="KW-0349">Heme</keyword>
<keyword evidence="6 15" id="KW-0812">Transmembrane</keyword>
<dbReference type="GO" id="GO:0016020">
    <property type="term" value="C:membrane"/>
    <property type="evidence" value="ECO:0007669"/>
    <property type="project" value="UniProtKB-SubCell"/>
</dbReference>
<evidence type="ECO:0000256" key="6">
    <source>
        <dbReference type="ARBA" id="ARBA00022692"/>
    </source>
</evidence>
<name>A0A0D2P5C0_HYPSF</name>
<dbReference type="OMA" id="IKQCARI"/>
<evidence type="ECO:0000256" key="5">
    <source>
        <dbReference type="ARBA" id="ARBA00022617"/>
    </source>
</evidence>
<reference evidence="17" key="1">
    <citation type="submission" date="2014-04" db="EMBL/GenBank/DDBJ databases">
        <title>Evolutionary Origins and Diversification of the Mycorrhizal Mutualists.</title>
        <authorList>
            <consortium name="DOE Joint Genome Institute"/>
            <consortium name="Mycorrhizal Genomics Consortium"/>
            <person name="Kohler A."/>
            <person name="Kuo A."/>
            <person name="Nagy L.G."/>
            <person name="Floudas D."/>
            <person name="Copeland A."/>
            <person name="Barry K.W."/>
            <person name="Cichocki N."/>
            <person name="Veneault-Fourrey C."/>
            <person name="LaButti K."/>
            <person name="Lindquist E.A."/>
            <person name="Lipzen A."/>
            <person name="Lundell T."/>
            <person name="Morin E."/>
            <person name="Murat C."/>
            <person name="Riley R."/>
            <person name="Ohm R."/>
            <person name="Sun H."/>
            <person name="Tunlid A."/>
            <person name="Henrissat B."/>
            <person name="Grigoriev I.V."/>
            <person name="Hibbett D.S."/>
            <person name="Martin F."/>
        </authorList>
    </citation>
    <scope>NUCLEOTIDE SEQUENCE [LARGE SCALE GENOMIC DNA]</scope>
    <source>
        <strain evidence="17">FD-334 SS-4</strain>
    </source>
</reference>
<feature type="transmembrane region" description="Helical" evidence="15">
    <location>
        <begin position="6"/>
        <end position="27"/>
    </location>
</feature>